<protein>
    <submittedName>
        <fullName evidence="2">Uncharacterized protein</fullName>
    </submittedName>
</protein>
<keyword evidence="1" id="KW-0812">Transmembrane</keyword>
<accession>A0A433QYT3</accession>
<dbReference type="EMBL" id="RBNJ01000280">
    <property type="protein sequence ID" value="RUS34948.1"/>
    <property type="molecule type" value="Genomic_DNA"/>
</dbReference>
<name>A0A433QYT3_9FUNG</name>
<comment type="caution">
    <text evidence="2">The sequence shown here is derived from an EMBL/GenBank/DDBJ whole genome shotgun (WGS) entry which is preliminary data.</text>
</comment>
<keyword evidence="3" id="KW-1185">Reference proteome</keyword>
<sequence>MTPATQRISNLSSPVVKPTKYSQEVSPTPMWTRVLTHLGEPSWSLSSHAPTSIYIQIPSATWATATASISPVPANDTAPEVALPFILSFVVLSIVLIAYIVGIFTWRWAKKLFKKNAVRPFATHLAGFPENTTAPRLTEQWNRDTSQDFVAKVREWNEMHKEWDRKQAMMGETYIKAPAPLPRQDQPLSHIVNNAYVTIPVADDVPADDPRSLPRPFSRTLQTLSSSWRSHAAWSLSSNDSAARGAPDAALVPDAPTMRECNAKLPPAVLKRAQPVRSMAATIESTDGNYF</sequence>
<keyword evidence="1" id="KW-1133">Transmembrane helix</keyword>
<dbReference type="AlphaFoldDB" id="A0A433QYT3"/>
<proteinExistence type="predicted"/>
<evidence type="ECO:0000313" key="3">
    <source>
        <dbReference type="Proteomes" id="UP000274822"/>
    </source>
</evidence>
<evidence type="ECO:0000313" key="2">
    <source>
        <dbReference type="EMBL" id="RUS34948.1"/>
    </source>
</evidence>
<gene>
    <name evidence="2" type="ORF">BC938DRAFT_477518</name>
</gene>
<feature type="transmembrane region" description="Helical" evidence="1">
    <location>
        <begin position="81"/>
        <end position="106"/>
    </location>
</feature>
<organism evidence="2 3">
    <name type="scientific">Jimgerdemannia flammicorona</name>
    <dbReference type="NCBI Taxonomy" id="994334"/>
    <lineage>
        <taxon>Eukaryota</taxon>
        <taxon>Fungi</taxon>
        <taxon>Fungi incertae sedis</taxon>
        <taxon>Mucoromycota</taxon>
        <taxon>Mucoromycotina</taxon>
        <taxon>Endogonomycetes</taxon>
        <taxon>Endogonales</taxon>
        <taxon>Endogonaceae</taxon>
        <taxon>Jimgerdemannia</taxon>
    </lineage>
</organism>
<dbReference type="Proteomes" id="UP000274822">
    <property type="component" value="Unassembled WGS sequence"/>
</dbReference>
<reference evidence="2 3" key="1">
    <citation type="journal article" date="2018" name="New Phytol.">
        <title>Phylogenomics of Endogonaceae and evolution of mycorrhizas within Mucoromycota.</title>
        <authorList>
            <person name="Chang Y."/>
            <person name="Desiro A."/>
            <person name="Na H."/>
            <person name="Sandor L."/>
            <person name="Lipzen A."/>
            <person name="Clum A."/>
            <person name="Barry K."/>
            <person name="Grigoriev I.V."/>
            <person name="Martin F.M."/>
            <person name="Stajich J.E."/>
            <person name="Smith M.E."/>
            <person name="Bonito G."/>
            <person name="Spatafora J.W."/>
        </authorList>
    </citation>
    <scope>NUCLEOTIDE SEQUENCE [LARGE SCALE GENOMIC DNA]</scope>
    <source>
        <strain evidence="2 3">AD002</strain>
    </source>
</reference>
<evidence type="ECO:0000256" key="1">
    <source>
        <dbReference type="SAM" id="Phobius"/>
    </source>
</evidence>
<keyword evidence="1" id="KW-0472">Membrane</keyword>